<dbReference type="GO" id="GO:0030424">
    <property type="term" value="C:axon"/>
    <property type="evidence" value="ECO:0007669"/>
    <property type="project" value="TreeGrafter"/>
</dbReference>
<gene>
    <name evidence="3" type="ORF">NAV_LOCUS10374</name>
</gene>
<dbReference type="InterPro" id="IPR036179">
    <property type="entry name" value="Ig-like_dom_sf"/>
</dbReference>
<keyword evidence="4" id="KW-1185">Reference proteome</keyword>
<feature type="non-terminal residue" evidence="3">
    <location>
        <position position="1"/>
    </location>
</feature>
<name>A0A498SZM7_ACAVI</name>
<dbReference type="SUPFAM" id="SSF48726">
    <property type="entry name" value="Immunoglobulin"/>
    <property type="match status" value="1"/>
</dbReference>
<evidence type="ECO:0000313" key="3">
    <source>
        <dbReference type="EMBL" id="VBB35583.1"/>
    </source>
</evidence>
<accession>A0A498SZM7</accession>
<evidence type="ECO:0000259" key="2">
    <source>
        <dbReference type="Pfam" id="PF07679"/>
    </source>
</evidence>
<dbReference type="InterPro" id="IPR013783">
    <property type="entry name" value="Ig-like_fold"/>
</dbReference>
<organism evidence="3 4">
    <name type="scientific">Acanthocheilonema viteae</name>
    <name type="common">Filarial nematode worm</name>
    <name type="synonym">Dipetalonema viteae</name>
    <dbReference type="NCBI Taxonomy" id="6277"/>
    <lineage>
        <taxon>Eukaryota</taxon>
        <taxon>Metazoa</taxon>
        <taxon>Ecdysozoa</taxon>
        <taxon>Nematoda</taxon>
        <taxon>Chromadorea</taxon>
        <taxon>Rhabditida</taxon>
        <taxon>Spirurina</taxon>
        <taxon>Spiruromorpha</taxon>
        <taxon>Filarioidea</taxon>
        <taxon>Onchocercidae</taxon>
        <taxon>Acanthocheilonema</taxon>
    </lineage>
</organism>
<evidence type="ECO:0000256" key="1">
    <source>
        <dbReference type="ARBA" id="ARBA00023319"/>
    </source>
</evidence>
<feature type="domain" description="Immunoglobulin I-set" evidence="2">
    <location>
        <begin position="7"/>
        <end position="40"/>
    </location>
</feature>
<sequence>VSSRGRILHILSAQISDTARYVCVARNAAGEAKKIYDLHVLISPIISETSSSPPLQTIIPGNGFALECIVQAIPDPQ</sequence>
<dbReference type="GO" id="GO:0008046">
    <property type="term" value="F:axon guidance receptor activity"/>
    <property type="evidence" value="ECO:0007669"/>
    <property type="project" value="TreeGrafter"/>
</dbReference>
<dbReference type="EMBL" id="UPTC01006638">
    <property type="protein sequence ID" value="VBB35583.1"/>
    <property type="molecule type" value="Genomic_DNA"/>
</dbReference>
<dbReference type="GO" id="GO:0007156">
    <property type="term" value="P:homophilic cell adhesion via plasma membrane adhesion molecules"/>
    <property type="evidence" value="ECO:0007669"/>
    <property type="project" value="TreeGrafter"/>
</dbReference>
<dbReference type="GO" id="GO:0050808">
    <property type="term" value="P:synapse organization"/>
    <property type="evidence" value="ECO:0007669"/>
    <property type="project" value="TreeGrafter"/>
</dbReference>
<proteinExistence type="predicted"/>
<dbReference type="STRING" id="6277.A0A498SZM7"/>
<dbReference type="OrthoDB" id="10062932at2759"/>
<dbReference type="AlphaFoldDB" id="A0A498SZM7"/>
<evidence type="ECO:0000313" key="4">
    <source>
        <dbReference type="Proteomes" id="UP000276991"/>
    </source>
</evidence>
<reference evidence="3 4" key="1">
    <citation type="submission" date="2018-08" db="EMBL/GenBank/DDBJ databases">
        <authorList>
            <person name="Laetsch R D."/>
            <person name="Stevens L."/>
            <person name="Kumar S."/>
            <person name="Blaxter L. M."/>
        </authorList>
    </citation>
    <scope>NUCLEOTIDE SEQUENCE [LARGE SCALE GENOMIC DNA]</scope>
</reference>
<feature type="non-terminal residue" evidence="3">
    <location>
        <position position="77"/>
    </location>
</feature>
<dbReference type="GO" id="GO:0043025">
    <property type="term" value="C:neuronal cell body"/>
    <property type="evidence" value="ECO:0007669"/>
    <property type="project" value="TreeGrafter"/>
</dbReference>
<dbReference type="PANTHER" id="PTHR45080">
    <property type="entry name" value="CONTACTIN 5"/>
    <property type="match status" value="1"/>
</dbReference>
<protein>
    <recommendedName>
        <fullName evidence="2">Immunoglobulin I-set domain-containing protein</fullName>
    </recommendedName>
</protein>
<dbReference type="Proteomes" id="UP000276991">
    <property type="component" value="Unassembled WGS sequence"/>
</dbReference>
<keyword evidence="1" id="KW-0393">Immunoglobulin domain</keyword>
<dbReference type="Gene3D" id="2.60.40.10">
    <property type="entry name" value="Immunoglobulins"/>
    <property type="match status" value="1"/>
</dbReference>
<dbReference type="InterPro" id="IPR050958">
    <property type="entry name" value="Cell_Adh-Cytoskel_Orgn"/>
</dbReference>
<dbReference type="GO" id="GO:0005886">
    <property type="term" value="C:plasma membrane"/>
    <property type="evidence" value="ECO:0007669"/>
    <property type="project" value="TreeGrafter"/>
</dbReference>
<dbReference type="Pfam" id="PF07679">
    <property type="entry name" value="I-set"/>
    <property type="match status" value="1"/>
</dbReference>
<dbReference type="PANTHER" id="PTHR45080:SF28">
    <property type="entry name" value="HEMICENTIN-2"/>
    <property type="match status" value="1"/>
</dbReference>
<dbReference type="InterPro" id="IPR013098">
    <property type="entry name" value="Ig_I-set"/>
</dbReference>